<evidence type="ECO:0000313" key="12">
    <source>
        <dbReference type="EMBL" id="EDO47941.1"/>
    </source>
</evidence>
<keyword evidence="4 10" id="KW-1133">Transmembrane helix</keyword>
<reference evidence="12 13" key="1">
    <citation type="journal article" date="2007" name="Science">
        <title>Sea anemone genome reveals ancestral eumetazoan gene repertoire and genomic organization.</title>
        <authorList>
            <person name="Putnam N.H."/>
            <person name="Srivastava M."/>
            <person name="Hellsten U."/>
            <person name="Dirks B."/>
            <person name="Chapman J."/>
            <person name="Salamov A."/>
            <person name="Terry A."/>
            <person name="Shapiro H."/>
            <person name="Lindquist E."/>
            <person name="Kapitonov V.V."/>
            <person name="Jurka J."/>
            <person name="Genikhovich G."/>
            <person name="Grigoriev I.V."/>
            <person name="Lucas S.M."/>
            <person name="Steele R.E."/>
            <person name="Finnerty J.R."/>
            <person name="Technau U."/>
            <person name="Martindale M.Q."/>
            <person name="Rokhsar D.S."/>
        </authorList>
    </citation>
    <scope>NUCLEOTIDE SEQUENCE [LARGE SCALE GENOMIC DNA]</scope>
    <source>
        <strain evidence="13">CH2 X CH6</strain>
    </source>
</reference>
<proteinExistence type="inferred from homology"/>
<evidence type="ECO:0000256" key="3">
    <source>
        <dbReference type="ARBA" id="ARBA00022692"/>
    </source>
</evidence>
<feature type="transmembrane region" description="Helical" evidence="10">
    <location>
        <begin position="45"/>
        <end position="70"/>
    </location>
</feature>
<dbReference type="OrthoDB" id="6021576at2759"/>
<evidence type="ECO:0000313" key="13">
    <source>
        <dbReference type="Proteomes" id="UP000001593"/>
    </source>
</evidence>
<dbReference type="PhylomeDB" id="A7RKP0"/>
<feature type="transmembrane region" description="Helical" evidence="10">
    <location>
        <begin position="166"/>
        <end position="189"/>
    </location>
</feature>
<name>A7RKP0_NEMVE</name>
<dbReference type="Gene3D" id="1.20.1070.10">
    <property type="entry name" value="Rhodopsin 7-helix transmembrane proteins"/>
    <property type="match status" value="1"/>
</dbReference>
<dbReference type="InterPro" id="IPR000276">
    <property type="entry name" value="GPCR_Rhodpsn"/>
</dbReference>
<dbReference type="GO" id="GO:0005886">
    <property type="term" value="C:plasma membrane"/>
    <property type="evidence" value="ECO:0000318"/>
    <property type="project" value="GO_Central"/>
</dbReference>
<dbReference type="OMA" id="NESWIFG"/>
<protein>
    <recommendedName>
        <fullName evidence="11">G-protein coupled receptors family 1 profile domain-containing protein</fullName>
    </recommendedName>
</protein>
<keyword evidence="6 10" id="KW-0472">Membrane</keyword>
<evidence type="ECO:0000256" key="7">
    <source>
        <dbReference type="ARBA" id="ARBA00023170"/>
    </source>
</evidence>
<evidence type="ECO:0000256" key="6">
    <source>
        <dbReference type="ARBA" id="ARBA00023136"/>
    </source>
</evidence>
<evidence type="ECO:0000259" key="11">
    <source>
        <dbReference type="PROSITE" id="PS50262"/>
    </source>
</evidence>
<dbReference type="KEGG" id="nve:5520157"/>
<feature type="transmembrane region" description="Helical" evidence="10">
    <location>
        <begin position="12"/>
        <end position="33"/>
    </location>
</feature>
<evidence type="ECO:0000256" key="4">
    <source>
        <dbReference type="ARBA" id="ARBA00022989"/>
    </source>
</evidence>
<dbReference type="InParanoid" id="A7RKP0"/>
<dbReference type="PROSITE" id="PS50262">
    <property type="entry name" value="G_PROTEIN_RECEP_F1_2"/>
    <property type="match status" value="1"/>
</dbReference>
<dbReference type="PANTHER" id="PTHR22752:SF14">
    <property type="entry name" value="G-PROTEIN COUPLED RECEPTORS FAMILY 1 PROFILE DOMAIN-CONTAINING PROTEIN"/>
    <property type="match status" value="1"/>
</dbReference>
<feature type="domain" description="G-protein coupled receptors family 1 profile" evidence="11">
    <location>
        <begin position="24"/>
        <end position="288"/>
    </location>
</feature>
<evidence type="ECO:0000256" key="5">
    <source>
        <dbReference type="ARBA" id="ARBA00023040"/>
    </source>
</evidence>
<dbReference type="SUPFAM" id="SSF81321">
    <property type="entry name" value="Family A G protein-coupled receptor-like"/>
    <property type="match status" value="1"/>
</dbReference>
<dbReference type="PROSITE" id="PS00237">
    <property type="entry name" value="G_PROTEIN_RECEP_F1_1"/>
    <property type="match status" value="1"/>
</dbReference>
<keyword evidence="8 9" id="KW-0807">Transducer</keyword>
<evidence type="ECO:0000256" key="1">
    <source>
        <dbReference type="ARBA" id="ARBA00004651"/>
    </source>
</evidence>
<evidence type="ECO:0000256" key="8">
    <source>
        <dbReference type="ARBA" id="ARBA00023224"/>
    </source>
</evidence>
<comment type="similarity">
    <text evidence="9">Belongs to the G-protein coupled receptor 1 family.</text>
</comment>
<dbReference type="GO" id="GO:0004930">
    <property type="term" value="F:G protein-coupled receptor activity"/>
    <property type="evidence" value="ECO:0000318"/>
    <property type="project" value="GO_Central"/>
</dbReference>
<sequence>MKYSAETIVEALTVVCICVISILGNGSLFIIVYKKSALHTVCNYYILSLATADLLVSTISGPVMVTTILNGDWVLSDDACKVLGFITIITFIASVANLAMIAINRYYYIVHWKSYKNCFNNKRAVAYGAIVWLFAILLSTPPLLGWGQYGYVKEQSFCFVIWSANIYYMFFTVIICFFGPLGTMAFCYYKILSFTKALKARLHKDSEKNDDESRPKSSFKNSMRGISPAETKITNTLLLVVVCFVMSWSAFAFTIFLNVYLPGKVPRAINKWSLILGYLNSMMNPAIYGIRNPTFKDGFSDLWKCFLCVPCRGDGIYVTSAATTSSVDDSHAARDIGKPPLFSKAKVTPK</sequence>
<evidence type="ECO:0000256" key="10">
    <source>
        <dbReference type="SAM" id="Phobius"/>
    </source>
</evidence>
<keyword evidence="3 9" id="KW-0812">Transmembrane</keyword>
<dbReference type="PRINTS" id="PR00237">
    <property type="entry name" value="GPCRRHODOPSN"/>
</dbReference>
<dbReference type="CDD" id="cd00637">
    <property type="entry name" value="7tm_classA_rhodopsin-like"/>
    <property type="match status" value="1"/>
</dbReference>
<feature type="transmembrane region" description="Helical" evidence="10">
    <location>
        <begin position="82"/>
        <end position="103"/>
    </location>
</feature>
<evidence type="ECO:0000256" key="2">
    <source>
        <dbReference type="ARBA" id="ARBA00022475"/>
    </source>
</evidence>
<keyword evidence="2" id="KW-1003">Cell membrane</keyword>
<keyword evidence="13" id="KW-1185">Reference proteome</keyword>
<accession>A7RKP0</accession>
<feature type="transmembrane region" description="Helical" evidence="10">
    <location>
        <begin position="124"/>
        <end position="146"/>
    </location>
</feature>
<dbReference type="eggNOG" id="KOG3656">
    <property type="taxonomic scope" value="Eukaryota"/>
</dbReference>
<feature type="transmembrane region" description="Helical" evidence="10">
    <location>
        <begin position="237"/>
        <end position="260"/>
    </location>
</feature>
<dbReference type="PANTHER" id="PTHR22752">
    <property type="entry name" value="G PROTEIN-COUPLED RECEPTOR"/>
    <property type="match status" value="1"/>
</dbReference>
<organism evidence="12 13">
    <name type="scientific">Nematostella vectensis</name>
    <name type="common">Starlet sea anemone</name>
    <dbReference type="NCBI Taxonomy" id="45351"/>
    <lineage>
        <taxon>Eukaryota</taxon>
        <taxon>Metazoa</taxon>
        <taxon>Cnidaria</taxon>
        <taxon>Anthozoa</taxon>
        <taxon>Hexacorallia</taxon>
        <taxon>Actiniaria</taxon>
        <taxon>Edwardsiidae</taxon>
        <taxon>Nematostella</taxon>
    </lineage>
</organism>
<evidence type="ECO:0000256" key="9">
    <source>
        <dbReference type="RuleBase" id="RU000688"/>
    </source>
</evidence>
<dbReference type="Proteomes" id="UP000001593">
    <property type="component" value="Unassembled WGS sequence"/>
</dbReference>
<dbReference type="AlphaFoldDB" id="A7RKP0"/>
<keyword evidence="5 9" id="KW-0297">G-protein coupled receptor</keyword>
<dbReference type="SMART" id="SM01381">
    <property type="entry name" value="7TM_GPCR_Srsx"/>
    <property type="match status" value="1"/>
</dbReference>
<gene>
    <name evidence="12" type="ORF">NEMVEDRAFT_v1g198502</name>
</gene>
<keyword evidence="7 9" id="KW-0675">Receptor</keyword>
<dbReference type="HOGENOM" id="CLU_009579_3_3_1"/>
<dbReference type="EMBL" id="DS469516">
    <property type="protein sequence ID" value="EDO47941.1"/>
    <property type="molecule type" value="Genomic_DNA"/>
</dbReference>
<dbReference type="Pfam" id="PF00001">
    <property type="entry name" value="7tm_1"/>
    <property type="match status" value="1"/>
</dbReference>
<comment type="subcellular location">
    <subcellularLocation>
        <location evidence="1">Cell membrane</location>
        <topology evidence="1">Multi-pass membrane protein</topology>
    </subcellularLocation>
</comment>
<dbReference type="InterPro" id="IPR017452">
    <property type="entry name" value="GPCR_Rhodpsn_7TM"/>
</dbReference>